<sequence>MSMSVLQSCTKIAGQPTSSDNVCNSYTNNKSQAEEEEEEEKRKQKEKTISSVAYIKTACREPIPTIHLLVWASESKPRGKTLPFHPIDPVGIGAAFLGSEEWERRRLS</sequence>
<gene>
    <name evidence="2" type="ORF">BJX63DRAFT_400175</name>
</gene>
<feature type="region of interest" description="Disordered" evidence="1">
    <location>
        <begin position="1"/>
        <end position="47"/>
    </location>
</feature>
<evidence type="ECO:0000256" key="1">
    <source>
        <dbReference type="SAM" id="MobiDB-lite"/>
    </source>
</evidence>
<protein>
    <submittedName>
        <fullName evidence="2">Uncharacterized protein</fullName>
    </submittedName>
</protein>
<proteinExistence type="predicted"/>
<organism evidence="2 3">
    <name type="scientific">Aspergillus granulosus</name>
    <dbReference type="NCBI Taxonomy" id="176169"/>
    <lineage>
        <taxon>Eukaryota</taxon>
        <taxon>Fungi</taxon>
        <taxon>Dikarya</taxon>
        <taxon>Ascomycota</taxon>
        <taxon>Pezizomycotina</taxon>
        <taxon>Eurotiomycetes</taxon>
        <taxon>Eurotiomycetidae</taxon>
        <taxon>Eurotiales</taxon>
        <taxon>Aspergillaceae</taxon>
        <taxon>Aspergillus</taxon>
        <taxon>Aspergillus subgen. Nidulantes</taxon>
    </lineage>
</organism>
<dbReference type="EMBL" id="JBFXLT010000062">
    <property type="protein sequence ID" value="KAL2811145.1"/>
    <property type="molecule type" value="Genomic_DNA"/>
</dbReference>
<comment type="caution">
    <text evidence="2">The sequence shown here is derived from an EMBL/GenBank/DDBJ whole genome shotgun (WGS) entry which is preliminary data.</text>
</comment>
<keyword evidence="3" id="KW-1185">Reference proteome</keyword>
<feature type="compositionally biased region" description="Polar residues" evidence="1">
    <location>
        <begin position="1"/>
        <end position="31"/>
    </location>
</feature>
<evidence type="ECO:0000313" key="3">
    <source>
        <dbReference type="Proteomes" id="UP001610334"/>
    </source>
</evidence>
<reference evidence="2 3" key="1">
    <citation type="submission" date="2024-07" db="EMBL/GenBank/DDBJ databases">
        <title>Section-level genome sequencing and comparative genomics of Aspergillus sections Usti and Cavernicolus.</title>
        <authorList>
            <consortium name="Lawrence Berkeley National Laboratory"/>
            <person name="Nybo J.L."/>
            <person name="Vesth T.C."/>
            <person name="Theobald S."/>
            <person name="Frisvad J.C."/>
            <person name="Larsen T.O."/>
            <person name="Kjaerboelling I."/>
            <person name="Rothschild-Mancinelli K."/>
            <person name="Lyhne E.K."/>
            <person name="Kogle M.E."/>
            <person name="Barry K."/>
            <person name="Clum A."/>
            <person name="Na H."/>
            <person name="Ledsgaard L."/>
            <person name="Lin J."/>
            <person name="Lipzen A."/>
            <person name="Kuo A."/>
            <person name="Riley R."/>
            <person name="Mondo S."/>
            <person name="Labutti K."/>
            <person name="Haridas S."/>
            <person name="Pangalinan J."/>
            <person name="Salamov A.A."/>
            <person name="Simmons B.A."/>
            <person name="Magnuson J.K."/>
            <person name="Chen J."/>
            <person name="Drula E."/>
            <person name="Henrissat B."/>
            <person name="Wiebenga A."/>
            <person name="Lubbers R.J."/>
            <person name="Gomes A.C."/>
            <person name="Makela M.R."/>
            <person name="Stajich J."/>
            <person name="Grigoriev I.V."/>
            <person name="Mortensen U.H."/>
            <person name="De Vries R.P."/>
            <person name="Baker S.E."/>
            <person name="Andersen M.R."/>
        </authorList>
    </citation>
    <scope>NUCLEOTIDE SEQUENCE [LARGE SCALE GENOMIC DNA]</scope>
    <source>
        <strain evidence="2 3">CBS 588.65</strain>
    </source>
</reference>
<dbReference type="Proteomes" id="UP001610334">
    <property type="component" value="Unassembled WGS sequence"/>
</dbReference>
<name>A0ABR4H6R5_9EURO</name>
<accession>A0ABR4H6R5</accession>
<evidence type="ECO:0000313" key="2">
    <source>
        <dbReference type="EMBL" id="KAL2811145.1"/>
    </source>
</evidence>